<sequence length="85" mass="9297">MDRHQRVKVLDVINLRSIHSPSILEFVRFDIENESGDGPEPCPRRRTSDSSRRDIRWSSAAAAARAGALSADGPSVYALLHAVAA</sequence>
<dbReference type="AlphaFoldDB" id="A0A4C1WPE4"/>
<proteinExistence type="predicted"/>
<evidence type="ECO:0000313" key="2">
    <source>
        <dbReference type="EMBL" id="GBP51977.1"/>
    </source>
</evidence>
<dbReference type="Proteomes" id="UP000299102">
    <property type="component" value="Unassembled WGS sequence"/>
</dbReference>
<evidence type="ECO:0000256" key="1">
    <source>
        <dbReference type="SAM" id="MobiDB-lite"/>
    </source>
</evidence>
<organism evidence="2 3">
    <name type="scientific">Eumeta variegata</name>
    <name type="common">Bagworm moth</name>
    <name type="synonym">Eumeta japonica</name>
    <dbReference type="NCBI Taxonomy" id="151549"/>
    <lineage>
        <taxon>Eukaryota</taxon>
        <taxon>Metazoa</taxon>
        <taxon>Ecdysozoa</taxon>
        <taxon>Arthropoda</taxon>
        <taxon>Hexapoda</taxon>
        <taxon>Insecta</taxon>
        <taxon>Pterygota</taxon>
        <taxon>Neoptera</taxon>
        <taxon>Endopterygota</taxon>
        <taxon>Lepidoptera</taxon>
        <taxon>Glossata</taxon>
        <taxon>Ditrysia</taxon>
        <taxon>Tineoidea</taxon>
        <taxon>Psychidae</taxon>
        <taxon>Oiketicinae</taxon>
        <taxon>Eumeta</taxon>
    </lineage>
</organism>
<feature type="compositionally biased region" description="Basic and acidic residues" evidence="1">
    <location>
        <begin position="42"/>
        <end position="54"/>
    </location>
</feature>
<gene>
    <name evidence="2" type="ORF">EVAR_45826_1</name>
</gene>
<evidence type="ECO:0000313" key="3">
    <source>
        <dbReference type="Proteomes" id="UP000299102"/>
    </source>
</evidence>
<accession>A0A4C1WPE4</accession>
<protein>
    <submittedName>
        <fullName evidence="2">Uncharacterized protein</fullName>
    </submittedName>
</protein>
<keyword evidence="3" id="KW-1185">Reference proteome</keyword>
<dbReference type="EMBL" id="BGZK01000593">
    <property type="protein sequence ID" value="GBP51977.1"/>
    <property type="molecule type" value="Genomic_DNA"/>
</dbReference>
<name>A0A4C1WPE4_EUMVA</name>
<reference evidence="2 3" key="1">
    <citation type="journal article" date="2019" name="Commun. Biol.">
        <title>The bagworm genome reveals a unique fibroin gene that provides high tensile strength.</title>
        <authorList>
            <person name="Kono N."/>
            <person name="Nakamura H."/>
            <person name="Ohtoshi R."/>
            <person name="Tomita M."/>
            <person name="Numata K."/>
            <person name="Arakawa K."/>
        </authorList>
    </citation>
    <scope>NUCLEOTIDE SEQUENCE [LARGE SCALE GENOMIC DNA]</scope>
</reference>
<comment type="caution">
    <text evidence="2">The sequence shown here is derived from an EMBL/GenBank/DDBJ whole genome shotgun (WGS) entry which is preliminary data.</text>
</comment>
<feature type="region of interest" description="Disordered" evidence="1">
    <location>
        <begin position="34"/>
        <end position="54"/>
    </location>
</feature>